<organism evidence="1 2">
    <name type="scientific">Arctium lappa</name>
    <name type="common">Greater burdock</name>
    <name type="synonym">Lappa major</name>
    <dbReference type="NCBI Taxonomy" id="4217"/>
    <lineage>
        <taxon>Eukaryota</taxon>
        <taxon>Viridiplantae</taxon>
        <taxon>Streptophyta</taxon>
        <taxon>Embryophyta</taxon>
        <taxon>Tracheophyta</taxon>
        <taxon>Spermatophyta</taxon>
        <taxon>Magnoliopsida</taxon>
        <taxon>eudicotyledons</taxon>
        <taxon>Gunneridae</taxon>
        <taxon>Pentapetalae</taxon>
        <taxon>asterids</taxon>
        <taxon>campanulids</taxon>
        <taxon>Asterales</taxon>
        <taxon>Asteraceae</taxon>
        <taxon>Carduoideae</taxon>
        <taxon>Cardueae</taxon>
        <taxon>Arctiinae</taxon>
        <taxon>Arctium</taxon>
    </lineage>
</organism>
<protein>
    <submittedName>
        <fullName evidence="1">Uncharacterized protein</fullName>
    </submittedName>
</protein>
<reference evidence="1 2" key="2">
    <citation type="journal article" date="2022" name="Mol. Ecol. Resour.">
        <title>The genomes of chicory, endive, great burdock and yacon provide insights into Asteraceae paleo-polyploidization history and plant inulin production.</title>
        <authorList>
            <person name="Fan W."/>
            <person name="Wang S."/>
            <person name="Wang H."/>
            <person name="Wang A."/>
            <person name="Jiang F."/>
            <person name="Liu H."/>
            <person name="Zhao H."/>
            <person name="Xu D."/>
            <person name="Zhang Y."/>
        </authorList>
    </citation>
    <scope>NUCLEOTIDE SEQUENCE [LARGE SCALE GENOMIC DNA]</scope>
    <source>
        <strain evidence="2">cv. Niubang</strain>
    </source>
</reference>
<sequence>MFRLGHDSLMWASFNTRGKALFLEEDLTGVQTVLKDAPDLNDAIVKYQMKLSEVDELKNTLVEKVYVNKFLCEKYRKHVVGRLWHFEIPPTRNVIGDGRWFC</sequence>
<keyword evidence="2" id="KW-1185">Reference proteome</keyword>
<reference evidence="2" key="1">
    <citation type="journal article" date="2022" name="Mol. Ecol. Resour.">
        <title>The genomes of chicory, endive, great burdock and yacon provide insights into Asteraceae palaeo-polyploidization history and plant inulin production.</title>
        <authorList>
            <person name="Fan W."/>
            <person name="Wang S."/>
            <person name="Wang H."/>
            <person name="Wang A."/>
            <person name="Jiang F."/>
            <person name="Liu H."/>
            <person name="Zhao H."/>
            <person name="Xu D."/>
            <person name="Zhang Y."/>
        </authorList>
    </citation>
    <scope>NUCLEOTIDE SEQUENCE [LARGE SCALE GENOMIC DNA]</scope>
    <source>
        <strain evidence="2">cv. Niubang</strain>
    </source>
</reference>
<name>A0ACB9FNE2_ARCLA</name>
<dbReference type="Proteomes" id="UP001055879">
    <property type="component" value="Linkage Group LG01"/>
</dbReference>
<evidence type="ECO:0000313" key="2">
    <source>
        <dbReference type="Proteomes" id="UP001055879"/>
    </source>
</evidence>
<comment type="caution">
    <text evidence="1">The sequence shown here is derived from an EMBL/GenBank/DDBJ whole genome shotgun (WGS) entry which is preliminary data.</text>
</comment>
<proteinExistence type="predicted"/>
<dbReference type="EMBL" id="CM042047">
    <property type="protein sequence ID" value="KAI3772612.1"/>
    <property type="molecule type" value="Genomic_DNA"/>
</dbReference>
<accession>A0ACB9FNE2</accession>
<gene>
    <name evidence="1" type="ORF">L6452_03802</name>
</gene>
<evidence type="ECO:0000313" key="1">
    <source>
        <dbReference type="EMBL" id="KAI3772612.1"/>
    </source>
</evidence>